<protein>
    <recommendedName>
        <fullName evidence="1">PPM-type phosphatase domain-containing protein</fullName>
    </recommendedName>
</protein>
<dbReference type="InterPro" id="IPR015655">
    <property type="entry name" value="PP2C"/>
</dbReference>
<proteinExistence type="predicted"/>
<dbReference type="InterPro" id="IPR001932">
    <property type="entry name" value="PPM-type_phosphatase-like_dom"/>
</dbReference>
<organism evidence="2">
    <name type="scientific">viral metagenome</name>
    <dbReference type="NCBI Taxonomy" id="1070528"/>
    <lineage>
        <taxon>unclassified sequences</taxon>
        <taxon>metagenomes</taxon>
        <taxon>organismal metagenomes</taxon>
    </lineage>
</organism>
<dbReference type="EMBL" id="MN740277">
    <property type="protein sequence ID" value="QHT97484.1"/>
    <property type="molecule type" value="Genomic_DNA"/>
</dbReference>
<dbReference type="PANTHER" id="PTHR13832">
    <property type="entry name" value="PROTEIN PHOSPHATASE 2C"/>
    <property type="match status" value="1"/>
</dbReference>
<dbReference type="Gene3D" id="3.60.40.10">
    <property type="entry name" value="PPM-type phosphatase domain"/>
    <property type="match status" value="1"/>
</dbReference>
<dbReference type="InterPro" id="IPR036457">
    <property type="entry name" value="PPM-type-like_dom_sf"/>
</dbReference>
<evidence type="ECO:0000313" key="2">
    <source>
        <dbReference type="EMBL" id="QHT97484.1"/>
    </source>
</evidence>
<dbReference type="AlphaFoldDB" id="A0A6C0IVZ5"/>
<dbReference type="SUPFAM" id="SSF81606">
    <property type="entry name" value="PP2C-like"/>
    <property type="match status" value="1"/>
</dbReference>
<accession>A0A6C0IVZ5</accession>
<dbReference type="SMART" id="SM00332">
    <property type="entry name" value="PP2Cc"/>
    <property type="match status" value="1"/>
</dbReference>
<name>A0A6C0IVZ5_9ZZZZ</name>
<feature type="domain" description="PPM-type phosphatase" evidence="1">
    <location>
        <begin position="25"/>
        <end position="273"/>
    </location>
</feature>
<evidence type="ECO:0000259" key="1">
    <source>
        <dbReference type="PROSITE" id="PS51746"/>
    </source>
</evidence>
<dbReference type="PROSITE" id="PS51746">
    <property type="entry name" value="PPM_2"/>
    <property type="match status" value="1"/>
</dbReference>
<sequence length="274" mass="31795">MQNSEYLEKKAISINNYLYSNINLDIFVGNTIGNRCHMQDFYYIDEYKELIIISLADGHGGSDISNNLSKNLNILYDIVLLFDDKLVSKKIFEKKINKFFLYLDNKFKKFKNQGSTLSIVILSTKYIYHINLGDSNMVYVKNNSIIHNSIIHRPNNKSESLRIKKSYDITNNRIDSSLSFSRSIGDYKYKIYNDKYDGILSAISVIPSINYFNRLSDSYIIFSTDGFHDFIDINNVINILNKHTIDNQIINKLINYTIQKGSNDNITLIIIKIK</sequence>
<dbReference type="CDD" id="cd00143">
    <property type="entry name" value="PP2Cc"/>
    <property type="match status" value="1"/>
</dbReference>
<dbReference type="PANTHER" id="PTHR13832:SF827">
    <property type="entry name" value="PROTEIN PHOSPHATASE 1L"/>
    <property type="match status" value="1"/>
</dbReference>
<reference evidence="2" key="1">
    <citation type="journal article" date="2020" name="Nature">
        <title>Giant virus diversity and host interactions through global metagenomics.</title>
        <authorList>
            <person name="Schulz F."/>
            <person name="Roux S."/>
            <person name="Paez-Espino D."/>
            <person name="Jungbluth S."/>
            <person name="Walsh D.A."/>
            <person name="Denef V.J."/>
            <person name="McMahon K.D."/>
            <person name="Konstantinidis K.T."/>
            <person name="Eloe-Fadrosh E.A."/>
            <person name="Kyrpides N.C."/>
            <person name="Woyke T."/>
        </authorList>
    </citation>
    <scope>NUCLEOTIDE SEQUENCE</scope>
    <source>
        <strain evidence="2">GVMAG-M-3300025138-11</strain>
    </source>
</reference>
<dbReference type="GO" id="GO:0004722">
    <property type="term" value="F:protein serine/threonine phosphatase activity"/>
    <property type="evidence" value="ECO:0007669"/>
    <property type="project" value="InterPro"/>
</dbReference>
<dbReference type="Pfam" id="PF00481">
    <property type="entry name" value="PP2C"/>
    <property type="match status" value="1"/>
</dbReference>